<dbReference type="OrthoDB" id="14911at2759"/>
<dbReference type="PROSITE" id="PS50195">
    <property type="entry name" value="PX"/>
    <property type="match status" value="1"/>
</dbReference>
<sequence length="1293" mass="145708">MTTIGNFLEAAQLAKSQRQNSVGDAEGLNDPSSNNRSSNDDQGPSHRSSLFDRLDIKPQRGQSIRQDNDAQSSRWNDLFQRMKMAGGTDWDDTNNEVRSHIARSNAAFGAMMNEPEANPRQYEGMNKDAGQNFFPRRMIRKRRSSLHPRMFDEQNDNYMPTPEEVQAREQSNLSVNDLSLFQTSQSTQTRTPDVPPIPSVSPRRDGRHLPRANSDPEAGRQHLGFEQQHLNNFLHEPDPEVGGDASPIHLTAIPRYIYLNSKHQHSTAITGSTASFYSASQHSSNVPNVKENNYVDLEPVSSNSFESTAAPQVKRSNGAMRWQRMLDPVNAPDTPSGKKSGRRASEQLRVSSVMETGSPRPQAHHSEEARASPVSTVPSLHRTEHPNLPKVTIEPPTTATTPVETSTAAHARARANWGTGIQKARALKSATAFMDSAVRQRNLQTVHSTGATGPLVPFFAPALSVPYFWIVRDEHDRRPPPVILNALNLAITDSNVDVDGLRRQWIFRIELAYGDTKWVIKRTLVDFYNLHLSLKIKARLSTRNFPDPPNFPSQLAHAYHSAMASLTAAVIGDKEDAEERADVKQQLALERRKQLEEYLITVIRQSNMRVNYDLFEFLEISAISITKDMGWKGKEGYLENKVELLATGLCHGFKLSTWSSEWVILRDSYIAFCSDIGASSPNDVFLFDKSIKIKRELSHYLNPLNHHHFSLASDFQRIDIKGSTNRVIDDWMDSLQQVMESSPWVKTHRFDSFAPEREAAKVKWYVDGEDYFHAVSEAILAAKSEIYIADWWLSPEIYMRRPPAENEEFRLDRLLQRKAQEGIMIYIAIYKEMTVALANNSNHTKNYLQSLHPNILVQRHPDHGVDGTQFWAHHEKILVVDYRLAFIGGLDLCFGRYDTHFHHLADYSPEGSGPELWSGQDYSNPRIKDFVNVAQYDMTLVDKRTTARMPWHDVHLGMVGQPARDVARHFVQRWNFIKAEKGAHRTNVPLLVPKGEYVAARDESKFKGTCRVQILRSSAIWSHGVMREHSVYNAYVECITRAEHFIYIENQFFVTACHSDPKYTVKNKIGQALVERIKRAHEEDTPFRVIVIMPLAPAFEGDLASPESATCRTVMHWQYVSICRGGNSVMELLRNAGINPEDYISFFSLRTVDKIYPNSETYKHKAAEKAAQSMNGNGQIKASTKSRENGQIPTEQSANAAGSSAMEIPAIAPSSQASKDSRMSNNKRSSAATAEAPTTGGTASTADPKASEWVTEQLYIHTKLMIVDDRIVICGSANLNDRQVPCKKAENSN</sequence>
<dbReference type="SUPFAM" id="SSF50729">
    <property type="entry name" value="PH domain-like"/>
    <property type="match status" value="1"/>
</dbReference>
<feature type="compositionally biased region" description="Polar residues" evidence="6">
    <location>
        <begin position="60"/>
        <end position="74"/>
    </location>
</feature>
<feature type="compositionally biased region" description="Low complexity" evidence="6">
    <location>
        <begin position="1229"/>
        <end position="1246"/>
    </location>
</feature>
<keyword evidence="2" id="KW-0677">Repeat</keyword>
<reference evidence="10 11" key="1">
    <citation type="journal article" date="2017" name="Mycologia">
        <title>Bifiguratus adelaidae, gen. et sp. nov., a new member of Mucoromycotina in endophytic and soil-dwelling habitats.</title>
        <authorList>
            <person name="Torres-Cruz T.J."/>
            <person name="Billingsley Tobias T.L."/>
            <person name="Almatruk M."/>
            <person name="Hesse C."/>
            <person name="Kuske C.R."/>
            <person name="Desiro A."/>
            <person name="Benucci G.M."/>
            <person name="Bonito G."/>
            <person name="Stajich J.E."/>
            <person name="Dunlap C."/>
            <person name="Arnold A.E."/>
            <person name="Porras-Alfaro A."/>
        </authorList>
    </citation>
    <scope>NUCLEOTIDE SEQUENCE [LARGE SCALE GENOMIC DNA]</scope>
    <source>
        <strain evidence="10 11">AZ0501</strain>
    </source>
</reference>
<evidence type="ECO:0000256" key="1">
    <source>
        <dbReference type="ARBA" id="ARBA00012027"/>
    </source>
</evidence>
<organism evidence="10 11">
    <name type="scientific">Bifiguratus adelaidae</name>
    <dbReference type="NCBI Taxonomy" id="1938954"/>
    <lineage>
        <taxon>Eukaryota</taxon>
        <taxon>Fungi</taxon>
        <taxon>Fungi incertae sedis</taxon>
        <taxon>Mucoromycota</taxon>
        <taxon>Mucoromycotina</taxon>
        <taxon>Endogonomycetes</taxon>
        <taxon>Endogonales</taxon>
        <taxon>Endogonales incertae sedis</taxon>
        <taxon>Bifiguratus</taxon>
    </lineage>
</organism>
<dbReference type="EC" id="3.1.4.4" evidence="1"/>
<dbReference type="InterPro" id="IPR036871">
    <property type="entry name" value="PX_dom_sf"/>
</dbReference>
<name>A0A261Y4K5_9FUNG</name>
<dbReference type="EMBL" id="MVBO01000013">
    <property type="protein sequence ID" value="OZJ05541.1"/>
    <property type="molecule type" value="Genomic_DNA"/>
</dbReference>
<keyword evidence="5" id="KW-0443">Lipid metabolism</keyword>
<feature type="domain" description="PLD phosphodiesterase" evidence="8">
    <location>
        <begin position="1256"/>
        <end position="1283"/>
    </location>
</feature>
<dbReference type="GO" id="GO:0009395">
    <property type="term" value="P:phospholipid catabolic process"/>
    <property type="evidence" value="ECO:0007669"/>
    <property type="project" value="TreeGrafter"/>
</dbReference>
<feature type="compositionally biased region" description="Polar residues" evidence="6">
    <location>
        <begin position="1213"/>
        <end position="1228"/>
    </location>
</feature>
<evidence type="ECO:0000259" key="9">
    <source>
        <dbReference type="PROSITE" id="PS50195"/>
    </source>
</evidence>
<evidence type="ECO:0000256" key="4">
    <source>
        <dbReference type="ARBA" id="ARBA00022963"/>
    </source>
</evidence>
<dbReference type="PROSITE" id="PS50003">
    <property type="entry name" value="PH_DOMAIN"/>
    <property type="match status" value="1"/>
</dbReference>
<evidence type="ECO:0000256" key="3">
    <source>
        <dbReference type="ARBA" id="ARBA00022801"/>
    </source>
</evidence>
<dbReference type="GO" id="GO:0004630">
    <property type="term" value="F:phospholipase D activity"/>
    <property type="evidence" value="ECO:0007669"/>
    <property type="project" value="UniProtKB-EC"/>
</dbReference>
<dbReference type="SMART" id="SM00155">
    <property type="entry name" value="PLDc"/>
    <property type="match status" value="2"/>
</dbReference>
<dbReference type="CDD" id="cd09141">
    <property type="entry name" value="PLDc_vPLD1_2_yPLD_like_2"/>
    <property type="match status" value="1"/>
</dbReference>
<dbReference type="CDD" id="cd09138">
    <property type="entry name" value="PLDc_vPLD1_2_yPLD_like_1"/>
    <property type="match status" value="1"/>
</dbReference>
<dbReference type="InterPro" id="IPR001849">
    <property type="entry name" value="PH_domain"/>
</dbReference>
<evidence type="ECO:0000313" key="11">
    <source>
        <dbReference type="Proteomes" id="UP000242875"/>
    </source>
</evidence>
<feature type="region of interest" description="Disordered" evidence="6">
    <location>
        <begin position="15"/>
        <end position="74"/>
    </location>
</feature>
<feature type="region of interest" description="Disordered" evidence="6">
    <location>
        <begin position="1166"/>
        <end position="1249"/>
    </location>
</feature>
<comment type="caution">
    <text evidence="10">The sequence shown here is derived from an EMBL/GenBank/DDBJ whole genome shotgun (WGS) entry which is preliminary data.</text>
</comment>
<feature type="region of interest" description="Disordered" evidence="6">
    <location>
        <begin position="183"/>
        <end position="219"/>
    </location>
</feature>
<feature type="domain" description="PH" evidence="7">
    <location>
        <begin position="631"/>
        <end position="740"/>
    </location>
</feature>
<feature type="region of interest" description="Disordered" evidence="6">
    <location>
        <begin position="305"/>
        <end position="409"/>
    </location>
</feature>
<evidence type="ECO:0000256" key="5">
    <source>
        <dbReference type="ARBA" id="ARBA00023098"/>
    </source>
</evidence>
<feature type="region of interest" description="Disordered" evidence="6">
    <location>
        <begin position="144"/>
        <end position="171"/>
    </location>
</feature>
<dbReference type="SUPFAM" id="SSF64268">
    <property type="entry name" value="PX domain"/>
    <property type="match status" value="1"/>
</dbReference>
<evidence type="ECO:0000256" key="6">
    <source>
        <dbReference type="SAM" id="MobiDB-lite"/>
    </source>
</evidence>
<dbReference type="PANTHER" id="PTHR18896:SF186">
    <property type="entry name" value="PHOSPHOLIPASE D"/>
    <property type="match status" value="1"/>
</dbReference>
<accession>A0A261Y4K5</accession>
<dbReference type="PANTHER" id="PTHR18896">
    <property type="entry name" value="PHOSPHOLIPASE D"/>
    <property type="match status" value="1"/>
</dbReference>
<dbReference type="GO" id="GO:0035091">
    <property type="term" value="F:phosphatidylinositol binding"/>
    <property type="evidence" value="ECO:0007669"/>
    <property type="project" value="InterPro"/>
</dbReference>
<feature type="domain" description="PX" evidence="9">
    <location>
        <begin position="485"/>
        <end position="625"/>
    </location>
</feature>
<dbReference type="Pfam" id="PF00787">
    <property type="entry name" value="PX"/>
    <property type="match status" value="1"/>
</dbReference>
<dbReference type="Gene3D" id="3.30.1520.10">
    <property type="entry name" value="Phox-like domain"/>
    <property type="match status" value="1"/>
</dbReference>
<keyword evidence="11" id="KW-1185">Reference proteome</keyword>
<dbReference type="InterPro" id="IPR001736">
    <property type="entry name" value="PLipase_D/transphosphatidylase"/>
</dbReference>
<evidence type="ECO:0000256" key="2">
    <source>
        <dbReference type="ARBA" id="ARBA00022737"/>
    </source>
</evidence>
<gene>
    <name evidence="10" type="ORF">BZG36_01670</name>
</gene>
<evidence type="ECO:0000259" key="7">
    <source>
        <dbReference type="PROSITE" id="PS50003"/>
    </source>
</evidence>
<dbReference type="Pfam" id="PF00614">
    <property type="entry name" value="PLDc"/>
    <property type="match status" value="2"/>
</dbReference>
<feature type="compositionally biased region" description="Polar residues" evidence="6">
    <location>
        <begin position="1172"/>
        <end position="1202"/>
    </location>
</feature>
<protein>
    <recommendedName>
        <fullName evidence="1">phospholipase D</fullName>
        <ecNumber evidence="1">3.1.4.4</ecNumber>
    </recommendedName>
</protein>
<dbReference type="Proteomes" id="UP000242875">
    <property type="component" value="Unassembled WGS sequence"/>
</dbReference>
<keyword evidence="3" id="KW-0378">Hydrolase</keyword>
<dbReference type="InterPro" id="IPR015679">
    <property type="entry name" value="PLipase_D_fam"/>
</dbReference>
<feature type="compositionally biased region" description="Low complexity" evidence="6">
    <location>
        <begin position="29"/>
        <end position="41"/>
    </location>
</feature>
<dbReference type="PROSITE" id="PS50035">
    <property type="entry name" value="PLD"/>
    <property type="match status" value="2"/>
</dbReference>
<dbReference type="CDD" id="cd01254">
    <property type="entry name" value="PH_PLD"/>
    <property type="match status" value="1"/>
</dbReference>
<dbReference type="SUPFAM" id="SSF56024">
    <property type="entry name" value="Phospholipase D/nuclease"/>
    <property type="match status" value="2"/>
</dbReference>
<dbReference type="Gene3D" id="3.30.870.10">
    <property type="entry name" value="Endonuclease Chain A"/>
    <property type="match status" value="2"/>
</dbReference>
<dbReference type="InterPro" id="IPR001683">
    <property type="entry name" value="PX_dom"/>
</dbReference>
<feature type="compositionally biased region" description="Low complexity" evidence="6">
    <location>
        <begin position="391"/>
        <end position="409"/>
    </location>
</feature>
<keyword evidence="4" id="KW-0442">Lipid degradation</keyword>
<feature type="domain" description="PLD phosphodiesterase" evidence="8">
    <location>
        <begin position="869"/>
        <end position="896"/>
    </location>
</feature>
<evidence type="ECO:0000259" key="8">
    <source>
        <dbReference type="PROSITE" id="PS50035"/>
    </source>
</evidence>
<evidence type="ECO:0000313" key="10">
    <source>
        <dbReference type="EMBL" id="OZJ05541.1"/>
    </source>
</evidence>
<proteinExistence type="predicted"/>
<feature type="compositionally biased region" description="Basic and acidic residues" evidence="6">
    <location>
        <begin position="49"/>
        <end position="58"/>
    </location>
</feature>